<name>A0A3M3G6H7_PSESG</name>
<dbReference type="EMBL" id="RBON01000149">
    <property type="protein sequence ID" value="RMM69099.1"/>
    <property type="molecule type" value="Genomic_DNA"/>
</dbReference>
<keyword evidence="1" id="KW-0812">Transmembrane</keyword>
<keyword evidence="1" id="KW-0472">Membrane</keyword>
<dbReference type="RefSeq" id="WP_122393591.1">
    <property type="nucleotide sequence ID" value="NZ_RBON01000149.1"/>
</dbReference>
<sequence>MSARRFLVGPLRLMAFSLLSLVRPAVIFLLEAVAMLSMLGFIGCAIFGEWGIFAALLGSGLVCTALMWSYDALLAKLVPFNYGIFSEG</sequence>
<dbReference type="AlphaFoldDB" id="A0A3M3G6H7"/>
<reference evidence="2 3" key="1">
    <citation type="submission" date="2018-08" db="EMBL/GenBank/DDBJ databases">
        <title>Recombination of ecologically and evolutionarily significant loci maintains genetic cohesion in the Pseudomonas syringae species complex.</title>
        <authorList>
            <person name="Dillon M."/>
            <person name="Thakur S."/>
            <person name="Almeida R.N.D."/>
            <person name="Weir B.S."/>
            <person name="Guttman D.S."/>
        </authorList>
    </citation>
    <scope>NUCLEOTIDE SEQUENCE [LARGE SCALE GENOMIC DNA]</scope>
    <source>
        <strain evidence="2 3">ICMP 4324</strain>
    </source>
</reference>
<gene>
    <name evidence="2" type="ORF">ALQ73_200142</name>
</gene>
<keyword evidence="1" id="KW-1133">Transmembrane helix</keyword>
<protein>
    <submittedName>
        <fullName evidence="2">Uncharacterized protein</fullName>
    </submittedName>
</protein>
<evidence type="ECO:0000256" key="1">
    <source>
        <dbReference type="SAM" id="Phobius"/>
    </source>
</evidence>
<evidence type="ECO:0000313" key="2">
    <source>
        <dbReference type="EMBL" id="RMM69099.1"/>
    </source>
</evidence>
<evidence type="ECO:0000313" key="3">
    <source>
        <dbReference type="Proteomes" id="UP000276829"/>
    </source>
</evidence>
<organism evidence="2 3">
    <name type="scientific">Pseudomonas savastanoi pv. glycinea</name>
    <name type="common">Pseudomonas syringae pv. glycinea</name>
    <dbReference type="NCBI Taxonomy" id="318"/>
    <lineage>
        <taxon>Bacteria</taxon>
        <taxon>Pseudomonadati</taxon>
        <taxon>Pseudomonadota</taxon>
        <taxon>Gammaproteobacteria</taxon>
        <taxon>Pseudomonadales</taxon>
        <taxon>Pseudomonadaceae</taxon>
        <taxon>Pseudomonas</taxon>
    </lineage>
</organism>
<accession>A0A3M3G6H7</accession>
<feature type="transmembrane region" description="Helical" evidence="1">
    <location>
        <begin position="34"/>
        <end position="67"/>
    </location>
</feature>
<dbReference type="Proteomes" id="UP000276829">
    <property type="component" value="Unassembled WGS sequence"/>
</dbReference>
<proteinExistence type="predicted"/>
<comment type="caution">
    <text evidence="2">The sequence shown here is derived from an EMBL/GenBank/DDBJ whole genome shotgun (WGS) entry which is preliminary data.</text>
</comment>